<evidence type="ECO:0000256" key="4">
    <source>
        <dbReference type="ARBA" id="ARBA00022989"/>
    </source>
</evidence>
<dbReference type="EMBL" id="KV878238">
    <property type="protein sequence ID" value="OJZ89703.1"/>
    <property type="molecule type" value="Genomic_DNA"/>
</dbReference>
<dbReference type="SUPFAM" id="SSF103473">
    <property type="entry name" value="MFS general substrate transporter"/>
    <property type="match status" value="1"/>
</dbReference>
<dbReference type="GO" id="GO:0016020">
    <property type="term" value="C:membrane"/>
    <property type="evidence" value="ECO:0007669"/>
    <property type="project" value="UniProtKB-SubCell"/>
</dbReference>
<keyword evidence="2" id="KW-0813">Transport</keyword>
<evidence type="ECO:0000259" key="9">
    <source>
        <dbReference type="PROSITE" id="PS50850"/>
    </source>
</evidence>
<dbReference type="VEuPathDB" id="FungiDB:ASPFODRAFT_79104"/>
<feature type="region of interest" description="Disordered" evidence="7">
    <location>
        <begin position="1"/>
        <end position="23"/>
    </location>
</feature>
<feature type="transmembrane region" description="Helical" evidence="8">
    <location>
        <begin position="478"/>
        <end position="499"/>
    </location>
</feature>
<evidence type="ECO:0000313" key="10">
    <source>
        <dbReference type="EMBL" id="OJZ89703.1"/>
    </source>
</evidence>
<feature type="domain" description="Major facilitator superfamily (MFS) profile" evidence="9">
    <location>
        <begin position="68"/>
        <end position="504"/>
    </location>
</feature>
<dbReference type="OrthoDB" id="6730379at2759"/>
<feature type="compositionally biased region" description="Polar residues" evidence="7">
    <location>
        <begin position="1"/>
        <end position="12"/>
    </location>
</feature>
<dbReference type="GO" id="GO:0022857">
    <property type="term" value="F:transmembrane transporter activity"/>
    <property type="evidence" value="ECO:0007669"/>
    <property type="project" value="InterPro"/>
</dbReference>
<dbReference type="Proteomes" id="UP000184063">
    <property type="component" value="Unassembled WGS sequence"/>
</dbReference>
<feature type="transmembrane region" description="Helical" evidence="8">
    <location>
        <begin position="298"/>
        <end position="319"/>
    </location>
</feature>
<feature type="transmembrane region" description="Helical" evidence="8">
    <location>
        <begin position="197"/>
        <end position="216"/>
    </location>
</feature>
<evidence type="ECO:0000256" key="3">
    <source>
        <dbReference type="ARBA" id="ARBA00022692"/>
    </source>
</evidence>
<reference evidence="11" key="1">
    <citation type="journal article" date="2017" name="Genome Biol.">
        <title>Comparative genomics reveals high biological diversity and specific adaptations in the industrially and medically important fungal genus Aspergillus.</title>
        <authorList>
            <person name="de Vries R.P."/>
            <person name="Riley R."/>
            <person name="Wiebenga A."/>
            <person name="Aguilar-Osorio G."/>
            <person name="Amillis S."/>
            <person name="Uchima C.A."/>
            <person name="Anderluh G."/>
            <person name="Asadollahi M."/>
            <person name="Askin M."/>
            <person name="Barry K."/>
            <person name="Battaglia E."/>
            <person name="Bayram O."/>
            <person name="Benocci T."/>
            <person name="Braus-Stromeyer S.A."/>
            <person name="Caldana C."/>
            <person name="Canovas D."/>
            <person name="Cerqueira G.C."/>
            <person name="Chen F."/>
            <person name="Chen W."/>
            <person name="Choi C."/>
            <person name="Clum A."/>
            <person name="Dos Santos R.A."/>
            <person name="Damasio A.R."/>
            <person name="Diallinas G."/>
            <person name="Emri T."/>
            <person name="Fekete E."/>
            <person name="Flipphi M."/>
            <person name="Freyberg S."/>
            <person name="Gallo A."/>
            <person name="Gournas C."/>
            <person name="Habgood R."/>
            <person name="Hainaut M."/>
            <person name="Harispe M.L."/>
            <person name="Henrissat B."/>
            <person name="Hilden K.S."/>
            <person name="Hope R."/>
            <person name="Hossain A."/>
            <person name="Karabika E."/>
            <person name="Karaffa L."/>
            <person name="Karanyi Z."/>
            <person name="Krasevec N."/>
            <person name="Kuo A."/>
            <person name="Kusch H."/>
            <person name="LaButti K."/>
            <person name="Lagendijk E.L."/>
            <person name="Lapidus A."/>
            <person name="Levasseur A."/>
            <person name="Lindquist E."/>
            <person name="Lipzen A."/>
            <person name="Logrieco A.F."/>
            <person name="MacCabe A."/>
            <person name="Maekelae M.R."/>
            <person name="Malavazi I."/>
            <person name="Melin P."/>
            <person name="Meyer V."/>
            <person name="Mielnichuk N."/>
            <person name="Miskei M."/>
            <person name="Molnar A.P."/>
            <person name="Mule G."/>
            <person name="Ngan C.Y."/>
            <person name="Orejas M."/>
            <person name="Orosz E."/>
            <person name="Ouedraogo J.P."/>
            <person name="Overkamp K.M."/>
            <person name="Park H.-S."/>
            <person name="Perrone G."/>
            <person name="Piumi F."/>
            <person name="Punt P.J."/>
            <person name="Ram A.F."/>
            <person name="Ramon A."/>
            <person name="Rauscher S."/>
            <person name="Record E."/>
            <person name="Riano-Pachon D.M."/>
            <person name="Robert V."/>
            <person name="Roehrig J."/>
            <person name="Ruller R."/>
            <person name="Salamov A."/>
            <person name="Salih N.S."/>
            <person name="Samson R.A."/>
            <person name="Sandor E."/>
            <person name="Sanguinetti M."/>
            <person name="Schuetze T."/>
            <person name="Sepcic K."/>
            <person name="Shelest E."/>
            <person name="Sherlock G."/>
            <person name="Sophianopoulou V."/>
            <person name="Squina F.M."/>
            <person name="Sun H."/>
            <person name="Susca A."/>
            <person name="Todd R.B."/>
            <person name="Tsang A."/>
            <person name="Unkles S.E."/>
            <person name="van de Wiele N."/>
            <person name="van Rossen-Uffink D."/>
            <person name="Oliveira J.V."/>
            <person name="Vesth T.C."/>
            <person name="Visser J."/>
            <person name="Yu J.-H."/>
            <person name="Zhou M."/>
            <person name="Andersen M.R."/>
            <person name="Archer D.B."/>
            <person name="Baker S.E."/>
            <person name="Benoit I."/>
            <person name="Brakhage A.A."/>
            <person name="Braus G.H."/>
            <person name="Fischer R."/>
            <person name="Frisvad J.C."/>
            <person name="Goldman G.H."/>
            <person name="Houbraken J."/>
            <person name="Oakley B."/>
            <person name="Pocsi I."/>
            <person name="Scazzocchio C."/>
            <person name="Seiboth B."/>
            <person name="vanKuyk P.A."/>
            <person name="Wortman J."/>
            <person name="Dyer P.S."/>
            <person name="Grigoriev I.V."/>
        </authorList>
    </citation>
    <scope>NUCLEOTIDE SEQUENCE [LARGE SCALE GENOMIC DNA]</scope>
    <source>
        <strain evidence="11">CBS 106.47</strain>
    </source>
</reference>
<feature type="transmembrane region" description="Helical" evidence="8">
    <location>
        <begin position="445"/>
        <end position="466"/>
    </location>
</feature>
<dbReference type="FunFam" id="1.20.1250.20:FF:000064">
    <property type="entry name" value="MFS allantoate transporter"/>
    <property type="match status" value="1"/>
</dbReference>
<protein>
    <recommendedName>
        <fullName evidence="9">Major facilitator superfamily (MFS) profile domain-containing protein</fullName>
    </recommendedName>
</protein>
<accession>A0A1M3TSI4</accession>
<dbReference type="InterPro" id="IPR036259">
    <property type="entry name" value="MFS_trans_sf"/>
</dbReference>
<proteinExistence type="inferred from homology"/>
<evidence type="ECO:0000256" key="1">
    <source>
        <dbReference type="ARBA" id="ARBA00004141"/>
    </source>
</evidence>
<evidence type="ECO:0000256" key="7">
    <source>
        <dbReference type="SAM" id="MobiDB-lite"/>
    </source>
</evidence>
<feature type="transmembrane region" description="Helical" evidence="8">
    <location>
        <begin position="64"/>
        <end position="81"/>
    </location>
</feature>
<evidence type="ECO:0000256" key="8">
    <source>
        <dbReference type="SAM" id="Phobius"/>
    </source>
</evidence>
<sequence length="539" mass="59857">MPWQLSQNQTIMEKQHTDPPPGVTPELDDLKLKEEATLARDVGLGQVLEVEATPEQERKVLRKLDIILIPLMGVCYMMQYMDKLALSQATLFNLRQDLNLKGQEYTWTSAVFYFGYFAWSWPSSYLIVRLPIGKYISASVLIWGGILMCHAAAKNFGGLMAARFFLGVGEAAIAPGFSLITGMFYKREEQPARQSAWFLGNCISTIIGGVVAYGIGSIKTNAVSSWQLLFLILGAITAFISFFLIVLLPDSPKKAIFLTKPERAIAMHRTLANKTGVADEGSFRWDQAWQALRDPQTWFLVLYTFSVNLCNGGITSVILPPSLPYIPTSIELTITNQFSSIIINGFGFSQIRSLLMQMPLGGAQVVFLILTAGIATFVPHTRILMMIFNTLTSLIGMILVWKLDEDNRRGRLTGLALGAVFAVNIPLSLSIISSNVAGFTKRSTTSALLFVAYCVGNIVGPQFFYTSEEPYYPTGMKAATSGLALGAFFLVCLLVYYIWENKRRDRLYGVPEQMTESQELALGLSSKTDLEIEDFRYVV</sequence>
<dbReference type="InterPro" id="IPR020846">
    <property type="entry name" value="MFS_dom"/>
</dbReference>
<gene>
    <name evidence="10" type="ORF">ASPFODRAFT_79104</name>
</gene>
<dbReference type="InterPro" id="IPR011701">
    <property type="entry name" value="MFS"/>
</dbReference>
<dbReference type="PANTHER" id="PTHR43791">
    <property type="entry name" value="PERMEASE-RELATED"/>
    <property type="match status" value="1"/>
</dbReference>
<name>A0A1M3TSI4_ASPLC</name>
<feature type="transmembrane region" description="Helical" evidence="8">
    <location>
        <begin position="165"/>
        <end position="185"/>
    </location>
</feature>
<feature type="transmembrane region" description="Helical" evidence="8">
    <location>
        <begin position="110"/>
        <end position="128"/>
    </location>
</feature>
<evidence type="ECO:0000256" key="5">
    <source>
        <dbReference type="ARBA" id="ARBA00023136"/>
    </source>
</evidence>
<comment type="similarity">
    <text evidence="6">Belongs to the major facilitator superfamily. Allantoate permease family.</text>
</comment>
<keyword evidence="3 8" id="KW-0812">Transmembrane</keyword>
<evidence type="ECO:0000256" key="6">
    <source>
        <dbReference type="ARBA" id="ARBA00037968"/>
    </source>
</evidence>
<evidence type="ECO:0000313" key="11">
    <source>
        <dbReference type="Proteomes" id="UP000184063"/>
    </source>
</evidence>
<dbReference type="Pfam" id="PF07690">
    <property type="entry name" value="MFS_1"/>
    <property type="match status" value="1"/>
</dbReference>
<dbReference type="PROSITE" id="PS50850">
    <property type="entry name" value="MFS"/>
    <property type="match status" value="1"/>
</dbReference>
<keyword evidence="4 8" id="KW-1133">Transmembrane helix</keyword>
<dbReference type="PANTHER" id="PTHR43791:SF103">
    <property type="entry name" value="MAJOR FACILITATOR SUPERFAMILY (MFS) PROFILE DOMAIN-CONTAINING PROTEIN-RELATED"/>
    <property type="match status" value="1"/>
</dbReference>
<feature type="transmembrane region" description="Helical" evidence="8">
    <location>
        <begin position="383"/>
        <end position="401"/>
    </location>
</feature>
<dbReference type="AlphaFoldDB" id="A0A1M3TSI4"/>
<feature type="transmembrane region" description="Helical" evidence="8">
    <location>
        <begin position="413"/>
        <end position="433"/>
    </location>
</feature>
<organism evidence="10 11">
    <name type="scientific">Aspergillus luchuensis (strain CBS 106.47)</name>
    <dbReference type="NCBI Taxonomy" id="1137211"/>
    <lineage>
        <taxon>Eukaryota</taxon>
        <taxon>Fungi</taxon>
        <taxon>Dikarya</taxon>
        <taxon>Ascomycota</taxon>
        <taxon>Pezizomycotina</taxon>
        <taxon>Eurotiomycetes</taxon>
        <taxon>Eurotiomycetidae</taxon>
        <taxon>Eurotiales</taxon>
        <taxon>Aspergillaceae</taxon>
        <taxon>Aspergillus</taxon>
        <taxon>Aspergillus subgen. Circumdati</taxon>
    </lineage>
</organism>
<dbReference type="Gene3D" id="1.20.1250.20">
    <property type="entry name" value="MFS general substrate transporter like domains"/>
    <property type="match status" value="1"/>
</dbReference>
<comment type="subcellular location">
    <subcellularLocation>
        <location evidence="1">Membrane</location>
        <topology evidence="1">Multi-pass membrane protein</topology>
    </subcellularLocation>
</comment>
<feature type="transmembrane region" description="Helical" evidence="8">
    <location>
        <begin position="358"/>
        <end position="377"/>
    </location>
</feature>
<keyword evidence="5 8" id="KW-0472">Membrane</keyword>
<feature type="transmembrane region" description="Helical" evidence="8">
    <location>
        <begin position="135"/>
        <end position="153"/>
    </location>
</feature>
<evidence type="ECO:0000256" key="2">
    <source>
        <dbReference type="ARBA" id="ARBA00022448"/>
    </source>
</evidence>
<feature type="transmembrane region" description="Helical" evidence="8">
    <location>
        <begin position="228"/>
        <end position="248"/>
    </location>
</feature>